<keyword evidence="4 8" id="KW-0554">One-carbon metabolism</keyword>
<evidence type="ECO:0000259" key="9">
    <source>
        <dbReference type="PROSITE" id="PS51330"/>
    </source>
</evidence>
<evidence type="ECO:0000256" key="8">
    <source>
        <dbReference type="PIRNR" id="PIRNR000194"/>
    </source>
</evidence>
<evidence type="ECO:0000256" key="4">
    <source>
        <dbReference type="ARBA" id="ARBA00022563"/>
    </source>
</evidence>
<dbReference type="EC" id="1.5.1.3" evidence="3 8"/>
<protein>
    <recommendedName>
        <fullName evidence="3 8">Dihydrofolate reductase</fullName>
        <ecNumber evidence="3 8">1.5.1.3</ecNumber>
    </recommendedName>
</protein>
<dbReference type="RefSeq" id="WP_141196853.1">
    <property type="nucleotide sequence ID" value="NZ_CP041186.1"/>
</dbReference>
<evidence type="ECO:0000256" key="6">
    <source>
        <dbReference type="ARBA" id="ARBA00023002"/>
    </source>
</evidence>
<reference evidence="10 11" key="1">
    <citation type="submission" date="2019-06" db="EMBL/GenBank/DDBJ databases">
        <title>Persicimonas caeni gen. nov., sp. nov., a predatory bacterium isolated from solar saltern.</title>
        <authorList>
            <person name="Wang S."/>
        </authorList>
    </citation>
    <scope>NUCLEOTIDE SEQUENCE [LARGE SCALE GENOMIC DNA]</scope>
    <source>
        <strain evidence="10 11">YN101</strain>
    </source>
</reference>
<accession>A0A4Y6PQR6</accession>
<dbReference type="PIRSF" id="PIRSF000194">
    <property type="entry name" value="DHFR"/>
    <property type="match status" value="1"/>
</dbReference>
<dbReference type="InterPro" id="IPR001796">
    <property type="entry name" value="DHFR_dom"/>
</dbReference>
<dbReference type="Pfam" id="PF00186">
    <property type="entry name" value="DHFR_1"/>
    <property type="match status" value="1"/>
</dbReference>
<dbReference type="EMBL" id="CP041186">
    <property type="protein sequence ID" value="QDG50357.1"/>
    <property type="molecule type" value="Genomic_DNA"/>
</dbReference>
<dbReference type="CDD" id="cd00209">
    <property type="entry name" value="DHFR"/>
    <property type="match status" value="1"/>
</dbReference>
<name>A0A4Y6PQR6_PERCE</name>
<evidence type="ECO:0000313" key="10">
    <source>
        <dbReference type="EMBL" id="QDG50357.1"/>
    </source>
</evidence>
<dbReference type="PANTHER" id="PTHR48069">
    <property type="entry name" value="DIHYDROFOLATE REDUCTASE"/>
    <property type="match status" value="1"/>
</dbReference>
<keyword evidence="6 8" id="KW-0560">Oxidoreductase</keyword>
<dbReference type="GO" id="GO:0005829">
    <property type="term" value="C:cytosol"/>
    <property type="evidence" value="ECO:0007669"/>
    <property type="project" value="TreeGrafter"/>
</dbReference>
<comment type="catalytic activity">
    <reaction evidence="8">
        <text>(6S)-5,6,7,8-tetrahydrofolate + NADP(+) = 7,8-dihydrofolate + NADPH + H(+)</text>
        <dbReference type="Rhea" id="RHEA:15009"/>
        <dbReference type="ChEBI" id="CHEBI:15378"/>
        <dbReference type="ChEBI" id="CHEBI:57451"/>
        <dbReference type="ChEBI" id="CHEBI:57453"/>
        <dbReference type="ChEBI" id="CHEBI:57783"/>
        <dbReference type="ChEBI" id="CHEBI:58349"/>
        <dbReference type="EC" id="1.5.1.3"/>
    </reaction>
</comment>
<dbReference type="OrthoDB" id="9804315at2"/>
<dbReference type="GO" id="GO:0046655">
    <property type="term" value="P:folic acid metabolic process"/>
    <property type="evidence" value="ECO:0007669"/>
    <property type="project" value="TreeGrafter"/>
</dbReference>
<evidence type="ECO:0000256" key="3">
    <source>
        <dbReference type="ARBA" id="ARBA00012856"/>
    </source>
</evidence>
<proteinExistence type="inferred from homology"/>
<dbReference type="Gene3D" id="3.40.430.10">
    <property type="entry name" value="Dihydrofolate Reductase, subunit A"/>
    <property type="match status" value="1"/>
</dbReference>
<keyword evidence="5 8" id="KW-0521">NADP</keyword>
<dbReference type="InterPro" id="IPR012259">
    <property type="entry name" value="DHFR"/>
</dbReference>
<dbReference type="Proteomes" id="UP000315995">
    <property type="component" value="Chromosome"/>
</dbReference>
<keyword evidence="11" id="KW-1185">Reference proteome</keyword>
<dbReference type="GO" id="GO:0004146">
    <property type="term" value="F:dihydrofolate reductase activity"/>
    <property type="evidence" value="ECO:0007669"/>
    <property type="project" value="UniProtKB-EC"/>
</dbReference>
<dbReference type="PROSITE" id="PS51330">
    <property type="entry name" value="DHFR_2"/>
    <property type="match status" value="1"/>
</dbReference>
<dbReference type="GO" id="GO:0006730">
    <property type="term" value="P:one-carbon metabolic process"/>
    <property type="evidence" value="ECO:0007669"/>
    <property type="project" value="UniProtKB-KW"/>
</dbReference>
<dbReference type="AlphaFoldDB" id="A0A4Y6PQR6"/>
<evidence type="ECO:0000256" key="2">
    <source>
        <dbReference type="ARBA" id="ARBA00009539"/>
    </source>
</evidence>
<dbReference type="PANTHER" id="PTHR48069:SF3">
    <property type="entry name" value="DIHYDROFOLATE REDUCTASE"/>
    <property type="match status" value="1"/>
</dbReference>
<feature type="domain" description="DHFR" evidence="9">
    <location>
        <begin position="2"/>
        <end position="164"/>
    </location>
</feature>
<dbReference type="PRINTS" id="PR00070">
    <property type="entry name" value="DHFR"/>
</dbReference>
<dbReference type="FunFam" id="3.40.430.10:FF:000001">
    <property type="entry name" value="Dihydrofolate reductase"/>
    <property type="match status" value="1"/>
</dbReference>
<dbReference type="GO" id="GO:0046654">
    <property type="term" value="P:tetrahydrofolate biosynthetic process"/>
    <property type="evidence" value="ECO:0007669"/>
    <property type="project" value="UniProtKB-UniPathway"/>
</dbReference>
<evidence type="ECO:0000256" key="1">
    <source>
        <dbReference type="ARBA" id="ARBA00004903"/>
    </source>
</evidence>
<comment type="function">
    <text evidence="7 8">Key enzyme in folate metabolism. Catalyzes an essential reaction for de novo glycine and purine synthesis, and for DNA precursor synthesis.</text>
</comment>
<evidence type="ECO:0000256" key="5">
    <source>
        <dbReference type="ARBA" id="ARBA00022857"/>
    </source>
</evidence>
<sequence>MKISPIVACAWNMTIGKDGDLPWHLPADLRFFKQTTMGKPMIMGRRTFETLPGALKGRLNIVLTRQEDFSPEGVEVAHSIDEALVIAQEAYPDADEVMILGGARVYGELLPIADRLYLTVIHDTFDGDTFFPAFDIDEWEIASVEHHDADLKNKYPYSFYRLERVAQKPVLAVSQEEAGELPGVLRQR</sequence>
<dbReference type="UniPathway" id="UPA00077">
    <property type="reaction ID" value="UER00158"/>
</dbReference>
<gene>
    <name evidence="10" type="ORF">FIV42_06305</name>
</gene>
<comment type="pathway">
    <text evidence="1 8">Cofactor biosynthesis; tetrahydrofolate biosynthesis; 5,6,7,8-tetrahydrofolate from 7,8-dihydrofolate: step 1/1.</text>
</comment>
<evidence type="ECO:0000256" key="7">
    <source>
        <dbReference type="ARBA" id="ARBA00025067"/>
    </source>
</evidence>
<dbReference type="GO" id="GO:0070401">
    <property type="term" value="F:NADP+ binding"/>
    <property type="evidence" value="ECO:0007669"/>
    <property type="project" value="UniProtKB-ARBA"/>
</dbReference>
<accession>A0A5B8Y326</accession>
<organism evidence="10 11">
    <name type="scientific">Persicimonas caeni</name>
    <dbReference type="NCBI Taxonomy" id="2292766"/>
    <lineage>
        <taxon>Bacteria</taxon>
        <taxon>Deltaproteobacteria</taxon>
        <taxon>Bradymonadales</taxon>
        <taxon>Bradymonadaceae</taxon>
        <taxon>Persicimonas</taxon>
    </lineage>
</organism>
<dbReference type="InterPro" id="IPR024072">
    <property type="entry name" value="DHFR-like_dom_sf"/>
</dbReference>
<dbReference type="GO" id="GO:0046452">
    <property type="term" value="P:dihydrofolate metabolic process"/>
    <property type="evidence" value="ECO:0007669"/>
    <property type="project" value="TreeGrafter"/>
</dbReference>
<evidence type="ECO:0000313" key="11">
    <source>
        <dbReference type="Proteomes" id="UP000315995"/>
    </source>
</evidence>
<comment type="similarity">
    <text evidence="2 8">Belongs to the dihydrofolate reductase family.</text>
</comment>
<dbReference type="SUPFAM" id="SSF53597">
    <property type="entry name" value="Dihydrofolate reductase-like"/>
    <property type="match status" value="1"/>
</dbReference>